<organism evidence="1 2">
    <name type="scientific">Olea europaea subsp. europaea</name>
    <dbReference type="NCBI Taxonomy" id="158383"/>
    <lineage>
        <taxon>Eukaryota</taxon>
        <taxon>Viridiplantae</taxon>
        <taxon>Streptophyta</taxon>
        <taxon>Embryophyta</taxon>
        <taxon>Tracheophyta</taxon>
        <taxon>Spermatophyta</taxon>
        <taxon>Magnoliopsida</taxon>
        <taxon>eudicotyledons</taxon>
        <taxon>Gunneridae</taxon>
        <taxon>Pentapetalae</taxon>
        <taxon>asterids</taxon>
        <taxon>lamiids</taxon>
        <taxon>Lamiales</taxon>
        <taxon>Oleaceae</taxon>
        <taxon>Oleeae</taxon>
        <taxon>Olea</taxon>
    </lineage>
</organism>
<dbReference type="Proteomes" id="UP000594638">
    <property type="component" value="Unassembled WGS sequence"/>
</dbReference>
<dbReference type="Gramene" id="OE9A092774T1">
    <property type="protein sequence ID" value="OE9A092774C1"/>
    <property type="gene ID" value="OE9A092774"/>
</dbReference>
<proteinExistence type="predicted"/>
<dbReference type="AlphaFoldDB" id="A0A8S0SQQ9"/>
<evidence type="ECO:0000313" key="2">
    <source>
        <dbReference type="Proteomes" id="UP000594638"/>
    </source>
</evidence>
<reference evidence="1 2" key="1">
    <citation type="submission" date="2019-12" db="EMBL/GenBank/DDBJ databases">
        <authorList>
            <person name="Alioto T."/>
            <person name="Alioto T."/>
            <person name="Gomez Garrido J."/>
        </authorList>
    </citation>
    <scope>NUCLEOTIDE SEQUENCE [LARGE SCALE GENOMIC DNA]</scope>
</reference>
<evidence type="ECO:0000313" key="1">
    <source>
        <dbReference type="EMBL" id="CAA2995411.1"/>
    </source>
</evidence>
<dbReference type="OrthoDB" id="418495at2759"/>
<comment type="caution">
    <text evidence="1">The sequence shown here is derived from an EMBL/GenBank/DDBJ whole genome shotgun (WGS) entry which is preliminary data.</text>
</comment>
<gene>
    <name evidence="1" type="ORF">OLEA9_A092774</name>
</gene>
<name>A0A8S0SQQ9_OLEEU</name>
<protein>
    <submittedName>
        <fullName evidence="1">Uncharacterized protein</fullName>
    </submittedName>
</protein>
<keyword evidence="2" id="KW-1185">Reference proteome</keyword>
<dbReference type="EMBL" id="CACTIH010005499">
    <property type="protein sequence ID" value="CAA2995411.1"/>
    <property type="molecule type" value="Genomic_DNA"/>
</dbReference>
<sequence>MAGKFAAGGIWKRIDDGGAGQRIRLPGNHEIGFYPAGIAEVKEMGLYPTSIAEVIQHSTIDSLRKKPRQGKLRKKIEWIPHNFTFRFFFSNELIKPYPKLQFAKGRQ</sequence>
<accession>A0A8S0SQQ9</accession>